<evidence type="ECO:0000256" key="2">
    <source>
        <dbReference type="ARBA" id="ARBA00004405"/>
    </source>
</evidence>
<organism evidence="10 11">
    <name type="scientific">Polypterus senegalus</name>
    <name type="common">Senegal bichir</name>
    <dbReference type="NCBI Taxonomy" id="55291"/>
    <lineage>
        <taxon>Eukaryota</taxon>
        <taxon>Metazoa</taxon>
        <taxon>Chordata</taxon>
        <taxon>Craniata</taxon>
        <taxon>Vertebrata</taxon>
        <taxon>Euteleostomi</taxon>
        <taxon>Actinopterygii</taxon>
        <taxon>Polypteriformes</taxon>
        <taxon>Polypteridae</taxon>
        <taxon>Polypterus</taxon>
    </lineage>
</organism>
<reference evidence="10 11" key="1">
    <citation type="journal article" date="2021" name="Cell">
        <title>Tracing the genetic footprints of vertebrate landing in non-teleost ray-finned fishes.</title>
        <authorList>
            <person name="Bi X."/>
            <person name="Wang K."/>
            <person name="Yang L."/>
            <person name="Pan H."/>
            <person name="Jiang H."/>
            <person name="Wei Q."/>
            <person name="Fang M."/>
            <person name="Yu H."/>
            <person name="Zhu C."/>
            <person name="Cai Y."/>
            <person name="He Y."/>
            <person name="Gan X."/>
            <person name="Zeng H."/>
            <person name="Yu D."/>
            <person name="Zhu Y."/>
            <person name="Jiang H."/>
            <person name="Qiu Q."/>
            <person name="Yang H."/>
            <person name="Zhang Y.E."/>
            <person name="Wang W."/>
            <person name="Zhu M."/>
            <person name="He S."/>
            <person name="Zhang G."/>
        </authorList>
    </citation>
    <scope>NUCLEOTIDE SEQUENCE [LARGE SCALE GENOMIC DNA]</scope>
    <source>
        <strain evidence="10">Bchr_013</strain>
    </source>
</reference>
<comment type="subunit">
    <text evidence="6">Interacts with a broad range of peroxisomal membrane proteins, including PEX3, PEX10, PEX11A, PEX11B, PEX12, PEX13, PEX14 and PEX16, PXMP2/PMP22, PXMP4/PMP24, SLC25A17/PMP34, ABCD1/ALDP, ABCD2/ALDRP, and ABCD3/PMP70. Also interacts with the tumor suppressor CDKN2A/p19ARF.</text>
</comment>
<protein>
    <recommendedName>
        <fullName evidence="4">Peroxisomal biogenesis factor 19</fullName>
    </recommendedName>
    <alternativeName>
        <fullName evidence="7">Peroxin-19</fullName>
    </alternativeName>
    <alternativeName>
        <fullName evidence="8">Peroxisomal farnesylated protein</fullName>
    </alternativeName>
</protein>
<dbReference type="AlphaFoldDB" id="A0A8X7WY06"/>
<evidence type="ECO:0000256" key="4">
    <source>
        <dbReference type="ARBA" id="ARBA00015758"/>
    </source>
</evidence>
<feature type="non-terminal residue" evidence="10">
    <location>
        <position position="338"/>
    </location>
</feature>
<evidence type="ECO:0000313" key="10">
    <source>
        <dbReference type="EMBL" id="KAG2457890.1"/>
    </source>
</evidence>
<dbReference type="GO" id="GO:0045046">
    <property type="term" value="P:protein import into peroxisome membrane"/>
    <property type="evidence" value="ECO:0007669"/>
    <property type="project" value="TreeGrafter"/>
</dbReference>
<dbReference type="PANTHER" id="PTHR12774:SF2">
    <property type="entry name" value="PEROXISOMAL BIOGENESIS FACTOR 19"/>
    <property type="match status" value="1"/>
</dbReference>
<comment type="subcellular location">
    <subcellularLocation>
        <location evidence="2">Peroxisome membrane</location>
        <topology evidence="2">Lipid-anchor</topology>
        <orientation evidence="2">Cytoplasmic side</orientation>
    </subcellularLocation>
</comment>
<comment type="caution">
    <text evidence="10">The sequence shown here is derived from an EMBL/GenBank/DDBJ whole genome shotgun (WGS) entry which is preliminary data.</text>
</comment>
<dbReference type="InterPro" id="IPR006708">
    <property type="entry name" value="Pex19"/>
</dbReference>
<gene>
    <name evidence="10" type="primary">Pex19</name>
    <name evidence="10" type="ORF">GTO96_0012248</name>
</gene>
<name>A0A8X7WY06_POLSE</name>
<dbReference type="Gene3D" id="1.20.120.900">
    <property type="entry name" value="Pex19, mPTS binding domain"/>
    <property type="match status" value="1"/>
</dbReference>
<accession>A0A8X7WY06</accession>
<comment type="similarity">
    <text evidence="3">Belongs to the peroxin-19 family.</text>
</comment>
<feature type="region of interest" description="Disordered" evidence="9">
    <location>
        <begin position="47"/>
        <end position="73"/>
    </location>
</feature>
<dbReference type="GO" id="GO:0005778">
    <property type="term" value="C:peroxisomal membrane"/>
    <property type="evidence" value="ECO:0007669"/>
    <property type="project" value="UniProtKB-SubCell"/>
</dbReference>
<evidence type="ECO:0000256" key="9">
    <source>
        <dbReference type="SAM" id="MobiDB-lite"/>
    </source>
</evidence>
<dbReference type="PANTHER" id="PTHR12774">
    <property type="entry name" value="PEROXISOMAL BIOGENESIS FACTOR 19"/>
    <property type="match status" value="1"/>
</dbReference>
<keyword evidence="5" id="KW-0962">Peroxisome biogenesis</keyword>
<evidence type="ECO:0000256" key="6">
    <source>
        <dbReference type="ARBA" id="ARBA00025898"/>
    </source>
</evidence>
<feature type="compositionally biased region" description="Polar residues" evidence="9">
    <location>
        <begin position="51"/>
        <end position="73"/>
    </location>
</feature>
<feature type="non-terminal residue" evidence="10">
    <location>
        <position position="1"/>
    </location>
</feature>
<evidence type="ECO:0000256" key="5">
    <source>
        <dbReference type="ARBA" id="ARBA00022593"/>
    </source>
</evidence>
<evidence type="ECO:0000256" key="7">
    <source>
        <dbReference type="ARBA" id="ARBA00029688"/>
    </source>
</evidence>
<evidence type="ECO:0000256" key="1">
    <source>
        <dbReference type="ARBA" id="ARBA00003055"/>
    </source>
</evidence>
<evidence type="ECO:0000313" key="11">
    <source>
        <dbReference type="Proteomes" id="UP000886611"/>
    </source>
</evidence>
<evidence type="ECO:0000256" key="8">
    <source>
        <dbReference type="ARBA" id="ARBA00032710"/>
    </source>
</evidence>
<proteinExistence type="inferred from homology"/>
<keyword evidence="11" id="KW-1185">Reference proteome</keyword>
<dbReference type="GO" id="GO:0033328">
    <property type="term" value="F:peroxisome membrane targeting sequence binding"/>
    <property type="evidence" value="ECO:0007669"/>
    <property type="project" value="TreeGrafter"/>
</dbReference>
<evidence type="ECO:0000256" key="3">
    <source>
        <dbReference type="ARBA" id="ARBA00006326"/>
    </source>
</evidence>
<comment type="function">
    <text evidence="1">Necessary for early peroxisomal biogenesis. Acts both as a cytosolic chaperone and as an import receptor for peroxisomal membrane proteins (PMPs). Binds and stabilizes newly synthesized PMPs in the cytoplasm by interacting with their hydrophobic membrane-spanning domains, and targets them to the peroxisome membrane by binding to the integral membrane protein PEX3. Excludes CDKN2A from the nucleus and prevents its interaction with MDM2, which results in active degradation of TP53.</text>
</comment>
<dbReference type="Proteomes" id="UP000886611">
    <property type="component" value="Unassembled WGS sequence"/>
</dbReference>
<dbReference type="EMBL" id="JAATIS010008546">
    <property type="protein sequence ID" value="KAG2457890.1"/>
    <property type="molecule type" value="Genomic_DNA"/>
</dbReference>
<dbReference type="InterPro" id="IPR038322">
    <property type="entry name" value="Pex19_C_sf"/>
</dbReference>
<dbReference type="Pfam" id="PF04614">
    <property type="entry name" value="Pex19"/>
    <property type="match status" value="2"/>
</dbReference>
<sequence length="338" mass="38377">MRCTEQIENCLSDFDRQFQDSALLQPITTFKCYPFREDVEGALDDFEKAKPSSNMPSPAGTSDVSTGASGSSEKCPTLLEDQQFFEALFEGEFANQAREEFDRAMKELAQEEPQLVEQFKKLSEAAGKVGSDASSQQEFTSCLRDTLSGLAKNADELQSSGIVGDDLVRALEGLRLSEGSEDGGEDTNILPIMQTIMQNLLSKEVLYPSLKEIKEKWDVCDKNTSIQQQIIFERRHYVPVQCIEDRQLSVLRNQCESMAIAGNENHSRTPPYHLVKGKENCFVIRYPEWLNTHKDLLSPADFKRYEQQHILMGEICRHFENEGEHSFENILELIQQVN</sequence>